<dbReference type="RefSeq" id="WP_071166161.1">
    <property type="nucleotide sequence ID" value="NZ_CP017781.1"/>
</dbReference>
<dbReference type="HAMAP" id="MF_01430">
    <property type="entry name" value="OM_assembly_BamA"/>
    <property type="match status" value="1"/>
</dbReference>
<evidence type="ECO:0000256" key="5">
    <source>
        <dbReference type="ARBA" id="ARBA00022737"/>
    </source>
</evidence>
<keyword evidence="7 8" id="KW-0998">Cell outer membrane</keyword>
<dbReference type="PANTHER" id="PTHR12815:SF23">
    <property type="entry name" value="OUTER MEMBRANE PROTEIN ASSEMBLY FACTOR BAMA"/>
    <property type="match status" value="1"/>
</dbReference>
<dbReference type="Pfam" id="PF07244">
    <property type="entry name" value="POTRA"/>
    <property type="match status" value="5"/>
</dbReference>
<feature type="domain" description="POTRA" evidence="10">
    <location>
        <begin position="111"/>
        <end position="188"/>
    </location>
</feature>
<evidence type="ECO:0000313" key="12">
    <source>
        <dbReference type="Proteomes" id="UP000176562"/>
    </source>
</evidence>
<evidence type="ECO:0000259" key="10">
    <source>
        <dbReference type="PROSITE" id="PS51779"/>
    </source>
</evidence>
<evidence type="ECO:0000256" key="8">
    <source>
        <dbReference type="HAMAP-Rule" id="MF_01430"/>
    </source>
</evidence>
<feature type="domain" description="POTRA" evidence="10">
    <location>
        <begin position="364"/>
        <end position="437"/>
    </location>
</feature>
<keyword evidence="6 8" id="KW-0472">Membrane</keyword>
<comment type="similarity">
    <text evidence="8">Belongs to the BamA family.</text>
</comment>
<organism evidence="11 12">
    <name type="scientific">Rhodobacter xanthinilyticus</name>
    <dbReference type="NCBI Taxonomy" id="1850250"/>
    <lineage>
        <taxon>Bacteria</taxon>
        <taxon>Pseudomonadati</taxon>
        <taxon>Pseudomonadota</taxon>
        <taxon>Alphaproteobacteria</taxon>
        <taxon>Rhodobacterales</taxon>
        <taxon>Rhodobacter group</taxon>
        <taxon>Rhodobacter</taxon>
    </lineage>
</organism>
<comment type="subunit">
    <text evidence="8">Part of the Bam complex.</text>
</comment>
<evidence type="ECO:0000313" key="11">
    <source>
        <dbReference type="EMBL" id="AOZ69416.1"/>
    </source>
</evidence>
<comment type="function">
    <text evidence="8">Part of the outer membrane protein assembly complex, which is involved in assembly and insertion of beta-barrel proteins into the outer membrane.</text>
</comment>
<dbReference type="AlphaFoldDB" id="A0A1D9MC35"/>
<keyword evidence="5 8" id="KW-0677">Repeat</keyword>
<dbReference type="PIRSF" id="PIRSF006076">
    <property type="entry name" value="OM_assembly_OMP85"/>
    <property type="match status" value="1"/>
</dbReference>
<evidence type="ECO:0000256" key="9">
    <source>
        <dbReference type="NCBIfam" id="TIGR03303"/>
    </source>
</evidence>
<dbReference type="GO" id="GO:0051205">
    <property type="term" value="P:protein insertion into membrane"/>
    <property type="evidence" value="ECO:0007669"/>
    <property type="project" value="UniProtKB-UniRule"/>
</dbReference>
<dbReference type="InterPro" id="IPR023707">
    <property type="entry name" value="OM_assembly_BamA"/>
</dbReference>
<gene>
    <name evidence="8" type="primary">bamA</name>
    <name evidence="11" type="ORF">LPB142_08915</name>
</gene>
<keyword evidence="12" id="KW-1185">Reference proteome</keyword>
<protein>
    <recommendedName>
        <fullName evidence="8 9">Outer membrane protein assembly factor BamA</fullName>
    </recommendedName>
</protein>
<name>A0A1D9MC35_9RHOB</name>
<keyword evidence="2 8" id="KW-1134">Transmembrane beta strand</keyword>
<keyword evidence="4 8" id="KW-0732">Signal</keyword>
<sequence length="798" mass="88017">MKHLLQRGAGRSITAELSKRAAILLSVAMVCTATPQFAEAQNYQFSALKIVGNERIEPATIISYAGIARGKTISSGDLNDAYQRLQGSGLFESVEIAPQGGTLVITVKEYPTVNVVNFEGNKRLKDENLGKLVSTQPRKVFSPALVEADAAAIAKAYAEAGRINVSVNPKVIKRDNNRVDVAFEITEGKVTEVERLSFTGNRAYTDRRLRQVVNTKQAGVFRTLIQRDTYVADRVAYDRQLLTDFYHSRGYVDVQVTGVSSEMTRARDGVFMTFNIREGQQFKFGKITTSSEIEGLDAAEFQKQAKIREGVVYSPNAIDLAVTRMEELALRKGAQFVRVEPRVTRNDRDQTLDIDFALIRGPRVFVERIDIEGNTTTQDQVIRREFHTAEGDAFNPREIKNSAERIRALGFFEDAQVDSKQGSGPDQVVVDVNVKEQPTGSLSFGASYGKSAGIGAAVSLEEQNFLGRGQYLGISLATTSGTKQNQIKFIEPYLLGRDLQGKFNLWYNTSEDDSSEYSTRSIGISPAIEFPLSQNGRLELRYTYSRDKIYDVEQIADPDGDGIFSGSSPVLYAEELKGERAKSAFGYTYSYDTRLTGLDPRWGFTFDLNQDLAGFGGDVDALTTTALARVERKVWQEEVTLRAEIEGGAVHARSGSNLILLDRFTGNGKIRGFETNGYGPRDLNAPNQDALGGKYFAAVRLETEFPVGLPEEYGVHGGLFLDAGSVWGLDDTAGACATPVTSVCAGSIDDGLNWRSAVGFSVFWDTMLGPLRFNFSKAIKKEDYDKEQSFDMTISTKF</sequence>
<accession>A0A1D9MC35</accession>
<proteinExistence type="inferred from homology"/>
<dbReference type="Gene3D" id="3.10.20.310">
    <property type="entry name" value="membrane protein fhac"/>
    <property type="match status" value="5"/>
</dbReference>
<evidence type="ECO:0000256" key="7">
    <source>
        <dbReference type="ARBA" id="ARBA00023237"/>
    </source>
</evidence>
<dbReference type="Gene3D" id="2.40.160.50">
    <property type="entry name" value="membrane protein fhac: a member of the omp85/tpsb transporter family"/>
    <property type="match status" value="1"/>
</dbReference>
<feature type="domain" description="POTRA" evidence="10">
    <location>
        <begin position="43"/>
        <end position="110"/>
    </location>
</feature>
<evidence type="ECO:0000256" key="4">
    <source>
        <dbReference type="ARBA" id="ARBA00022729"/>
    </source>
</evidence>
<keyword evidence="3 8" id="KW-0812">Transmembrane</keyword>
<evidence type="ECO:0000256" key="1">
    <source>
        <dbReference type="ARBA" id="ARBA00004370"/>
    </source>
</evidence>
<evidence type="ECO:0000256" key="3">
    <source>
        <dbReference type="ARBA" id="ARBA00022692"/>
    </source>
</evidence>
<comment type="subcellular location">
    <subcellularLocation>
        <location evidence="8">Cell outer membrane</location>
    </subcellularLocation>
    <subcellularLocation>
        <location evidence="1">Membrane</location>
    </subcellularLocation>
</comment>
<dbReference type="PROSITE" id="PS51779">
    <property type="entry name" value="POTRA"/>
    <property type="match status" value="3"/>
</dbReference>
<dbReference type="EMBL" id="CP017781">
    <property type="protein sequence ID" value="AOZ69416.1"/>
    <property type="molecule type" value="Genomic_DNA"/>
</dbReference>
<dbReference type="PANTHER" id="PTHR12815">
    <property type="entry name" value="SORTING AND ASSEMBLY MACHINERY SAMM50 PROTEIN FAMILY MEMBER"/>
    <property type="match status" value="1"/>
</dbReference>
<dbReference type="GO" id="GO:0009279">
    <property type="term" value="C:cell outer membrane"/>
    <property type="evidence" value="ECO:0007669"/>
    <property type="project" value="UniProtKB-SubCell"/>
</dbReference>
<dbReference type="Pfam" id="PF01103">
    <property type="entry name" value="Omp85"/>
    <property type="match status" value="1"/>
</dbReference>
<dbReference type="NCBIfam" id="TIGR03303">
    <property type="entry name" value="OM_YaeT"/>
    <property type="match status" value="1"/>
</dbReference>
<dbReference type="STRING" id="1850250.LPB142_08915"/>
<dbReference type="InterPro" id="IPR000184">
    <property type="entry name" value="Bac_surfAg_D15"/>
</dbReference>
<evidence type="ECO:0000256" key="6">
    <source>
        <dbReference type="ARBA" id="ARBA00023136"/>
    </source>
</evidence>
<dbReference type="Proteomes" id="UP000176562">
    <property type="component" value="Chromosome"/>
</dbReference>
<evidence type="ECO:0000256" key="2">
    <source>
        <dbReference type="ARBA" id="ARBA00022452"/>
    </source>
</evidence>
<reference evidence="11 12" key="1">
    <citation type="submission" date="2016-10" db="EMBL/GenBank/DDBJ databases">
        <title>Rhodobacter sp. LPB0142, isolated from sea water.</title>
        <authorList>
            <person name="Kim E."/>
            <person name="Yi H."/>
        </authorList>
    </citation>
    <scope>NUCLEOTIDE SEQUENCE [LARGE SCALE GENOMIC DNA]</scope>
    <source>
        <strain evidence="11 12">LPB0142</strain>
    </source>
</reference>
<dbReference type="KEGG" id="rhp:LPB142_08915"/>
<dbReference type="GO" id="GO:0043165">
    <property type="term" value="P:Gram-negative-bacterium-type cell outer membrane assembly"/>
    <property type="evidence" value="ECO:0007669"/>
    <property type="project" value="UniProtKB-UniRule"/>
</dbReference>
<dbReference type="InterPro" id="IPR039910">
    <property type="entry name" value="D15-like"/>
</dbReference>
<dbReference type="InterPro" id="IPR034746">
    <property type="entry name" value="POTRA"/>
</dbReference>
<dbReference type="InterPro" id="IPR010827">
    <property type="entry name" value="BamA/TamA_POTRA"/>
</dbReference>